<comment type="caution">
    <text evidence="1">The sequence shown here is derived from an EMBL/GenBank/DDBJ whole genome shotgun (WGS) entry which is preliminary data.</text>
</comment>
<protein>
    <submittedName>
        <fullName evidence="1">Uncharacterized protein</fullName>
    </submittedName>
</protein>
<dbReference type="AlphaFoldDB" id="A0ABC8M9V7"/>
<name>A0ABC8M9V7_ERUVS</name>
<proteinExistence type="predicted"/>
<keyword evidence="2" id="KW-1185">Reference proteome</keyword>
<sequence>MFLPNMSNARRLSHVVPSRFWCGKKDVIFCTRTYENQYRRFYRCEIWAHCREEGKPFFLSGLIRLFLMRFEGSRLSK</sequence>
<accession>A0ABC8M9V7</accession>
<dbReference type="EMBL" id="CAKOAT010995557">
    <property type="protein sequence ID" value="CAH8392368.1"/>
    <property type="molecule type" value="Genomic_DNA"/>
</dbReference>
<evidence type="ECO:0000313" key="2">
    <source>
        <dbReference type="Proteomes" id="UP001642260"/>
    </source>
</evidence>
<reference evidence="1 2" key="1">
    <citation type="submission" date="2022-03" db="EMBL/GenBank/DDBJ databases">
        <authorList>
            <person name="Macdonald S."/>
            <person name="Ahmed S."/>
            <person name="Newling K."/>
        </authorList>
    </citation>
    <scope>NUCLEOTIDE SEQUENCE [LARGE SCALE GENOMIC DNA]</scope>
</reference>
<dbReference type="Proteomes" id="UP001642260">
    <property type="component" value="Unassembled WGS sequence"/>
</dbReference>
<organism evidence="1 2">
    <name type="scientific">Eruca vesicaria subsp. sativa</name>
    <name type="common">Garden rocket</name>
    <name type="synonym">Eruca sativa</name>
    <dbReference type="NCBI Taxonomy" id="29727"/>
    <lineage>
        <taxon>Eukaryota</taxon>
        <taxon>Viridiplantae</taxon>
        <taxon>Streptophyta</taxon>
        <taxon>Embryophyta</taxon>
        <taxon>Tracheophyta</taxon>
        <taxon>Spermatophyta</taxon>
        <taxon>Magnoliopsida</taxon>
        <taxon>eudicotyledons</taxon>
        <taxon>Gunneridae</taxon>
        <taxon>Pentapetalae</taxon>
        <taxon>rosids</taxon>
        <taxon>malvids</taxon>
        <taxon>Brassicales</taxon>
        <taxon>Brassicaceae</taxon>
        <taxon>Brassiceae</taxon>
        <taxon>Eruca</taxon>
    </lineage>
</organism>
<evidence type="ECO:0000313" key="1">
    <source>
        <dbReference type="EMBL" id="CAH8392368.1"/>
    </source>
</evidence>
<gene>
    <name evidence="1" type="ORF">ERUC_LOCUS44851</name>
</gene>